<dbReference type="HAMAP" id="MF_01151">
    <property type="entry name" value="GrpE"/>
    <property type="match status" value="1"/>
</dbReference>
<dbReference type="GO" id="GO:0051087">
    <property type="term" value="F:protein-folding chaperone binding"/>
    <property type="evidence" value="ECO:0007669"/>
    <property type="project" value="InterPro"/>
</dbReference>
<sequence length="185" mass="22103">MTKKDENINEDNSLDLENILEWDIIEAEEAEERIEDEMKWLDKIQWEINILKESLARAQADYQNLVRRVERDKIDMWIYLTWNIIAKILPFVDNLERIIAATPEDMKQWGLFDWVKSTYAWIVKTLEGLWVKSFDSIWQEVDASLHDVMSQMPWEEGKIIQEFERWYMLGDKVIRHAKVVVGSGI</sequence>
<comment type="caution">
    <text evidence="6">The sequence shown here is derived from an EMBL/GenBank/DDBJ whole genome shotgun (WGS) entry which is preliminary data.</text>
</comment>
<protein>
    <recommendedName>
        <fullName evidence="3">Protein GrpE</fullName>
    </recommendedName>
    <alternativeName>
        <fullName evidence="3">HSP-70 cofactor</fullName>
    </alternativeName>
</protein>
<comment type="subunit">
    <text evidence="3">Homodimer.</text>
</comment>
<dbReference type="GO" id="GO:0000774">
    <property type="term" value="F:adenyl-nucleotide exchange factor activity"/>
    <property type="evidence" value="ECO:0007669"/>
    <property type="project" value="InterPro"/>
</dbReference>
<dbReference type="SUPFAM" id="SSF51064">
    <property type="entry name" value="Head domain of nucleotide exchange factor GrpE"/>
    <property type="match status" value="1"/>
</dbReference>
<dbReference type="Gene3D" id="2.30.22.10">
    <property type="entry name" value="Head domain of nucleotide exchange factor GrpE"/>
    <property type="match status" value="1"/>
</dbReference>
<proteinExistence type="inferred from homology"/>
<dbReference type="InterPro" id="IPR000740">
    <property type="entry name" value="GrpE"/>
</dbReference>
<dbReference type="GO" id="GO:0042803">
    <property type="term" value="F:protein homodimerization activity"/>
    <property type="evidence" value="ECO:0007669"/>
    <property type="project" value="InterPro"/>
</dbReference>
<keyword evidence="2 3" id="KW-0143">Chaperone</keyword>
<dbReference type="PANTHER" id="PTHR21237">
    <property type="entry name" value="GRPE PROTEIN"/>
    <property type="match status" value="1"/>
</dbReference>
<evidence type="ECO:0000256" key="4">
    <source>
        <dbReference type="RuleBase" id="RU004478"/>
    </source>
</evidence>
<gene>
    <name evidence="3" type="primary">grpE</name>
    <name evidence="6" type="ORF">ACD_3C00142G0021</name>
</gene>
<dbReference type="EMBL" id="AMFJ01000416">
    <property type="protein sequence ID" value="EKE27865.1"/>
    <property type="molecule type" value="Genomic_DNA"/>
</dbReference>
<dbReference type="SUPFAM" id="SSF58014">
    <property type="entry name" value="Coiled-coil domain of nucleotide exchange factor GrpE"/>
    <property type="match status" value="1"/>
</dbReference>
<evidence type="ECO:0000256" key="3">
    <source>
        <dbReference type="HAMAP-Rule" id="MF_01151"/>
    </source>
</evidence>
<evidence type="ECO:0000256" key="5">
    <source>
        <dbReference type="SAM" id="Coils"/>
    </source>
</evidence>
<dbReference type="CDD" id="cd00446">
    <property type="entry name" value="GrpE"/>
    <property type="match status" value="1"/>
</dbReference>
<keyword evidence="3" id="KW-0963">Cytoplasm</keyword>
<organism evidence="6">
    <name type="scientific">uncultured bacterium</name>
    <name type="common">gcode 4</name>
    <dbReference type="NCBI Taxonomy" id="1234023"/>
    <lineage>
        <taxon>Bacteria</taxon>
        <taxon>environmental samples</taxon>
    </lineage>
</organism>
<reference evidence="6" key="1">
    <citation type="journal article" date="2012" name="Science">
        <title>Fermentation, hydrogen, and sulfur metabolism in multiple uncultivated bacterial phyla.</title>
        <authorList>
            <person name="Wrighton K.C."/>
            <person name="Thomas B.C."/>
            <person name="Sharon I."/>
            <person name="Miller C.S."/>
            <person name="Castelle C.J."/>
            <person name="VerBerkmoes N.C."/>
            <person name="Wilkins M.J."/>
            <person name="Hettich R.L."/>
            <person name="Lipton M.S."/>
            <person name="Williams K.H."/>
            <person name="Long P.E."/>
            <person name="Banfield J.F."/>
        </authorList>
    </citation>
    <scope>NUCLEOTIDE SEQUENCE [LARGE SCALE GENOMIC DNA]</scope>
</reference>
<dbReference type="Pfam" id="PF01025">
    <property type="entry name" value="GrpE"/>
    <property type="match status" value="1"/>
</dbReference>
<accession>K2GWW6</accession>
<dbReference type="InterPro" id="IPR013805">
    <property type="entry name" value="GrpE_CC"/>
</dbReference>
<comment type="similarity">
    <text evidence="1 3 4">Belongs to the GrpE family.</text>
</comment>
<evidence type="ECO:0000313" key="6">
    <source>
        <dbReference type="EMBL" id="EKE27865.1"/>
    </source>
</evidence>
<evidence type="ECO:0000256" key="1">
    <source>
        <dbReference type="ARBA" id="ARBA00009054"/>
    </source>
</evidence>
<dbReference type="AlphaFoldDB" id="K2GWW6"/>
<dbReference type="GO" id="GO:0006457">
    <property type="term" value="P:protein folding"/>
    <property type="evidence" value="ECO:0007669"/>
    <property type="project" value="InterPro"/>
</dbReference>
<comment type="subcellular location">
    <subcellularLocation>
        <location evidence="3">Cytoplasm</location>
    </subcellularLocation>
</comment>
<comment type="function">
    <text evidence="3">Participates actively in the response to hyperosmotic and heat shock by preventing the aggregation of stress-denatured proteins, in association with DnaK and GrpE. It is the nucleotide exchange factor for DnaK and may function as a thermosensor. Unfolded proteins bind initially to DnaJ; upon interaction with the DnaJ-bound protein, DnaK hydrolyzes its bound ATP, resulting in the formation of a stable complex. GrpE releases ADP from DnaK; ATP binding to DnaK triggers the release of the substrate protein, thus completing the reaction cycle. Several rounds of ATP-dependent interactions between DnaJ, DnaK and GrpE are required for fully efficient folding.</text>
</comment>
<dbReference type="PANTHER" id="PTHR21237:SF40">
    <property type="entry name" value="CELL CYCLE AND APOPTOSIS REGULATOR PROTEIN 2"/>
    <property type="match status" value="1"/>
</dbReference>
<dbReference type="InterPro" id="IPR009012">
    <property type="entry name" value="GrpE_head"/>
</dbReference>
<evidence type="ECO:0000256" key="2">
    <source>
        <dbReference type="ARBA" id="ARBA00023186"/>
    </source>
</evidence>
<keyword evidence="5" id="KW-0175">Coiled coil</keyword>
<dbReference type="Gene3D" id="3.90.20.20">
    <property type="match status" value="1"/>
</dbReference>
<dbReference type="GO" id="GO:0005737">
    <property type="term" value="C:cytoplasm"/>
    <property type="evidence" value="ECO:0007669"/>
    <property type="project" value="UniProtKB-SubCell"/>
</dbReference>
<dbReference type="GO" id="GO:0051082">
    <property type="term" value="F:unfolded protein binding"/>
    <property type="evidence" value="ECO:0007669"/>
    <property type="project" value="TreeGrafter"/>
</dbReference>
<feature type="coiled-coil region" evidence="5">
    <location>
        <begin position="41"/>
        <end position="75"/>
    </location>
</feature>
<keyword evidence="3" id="KW-0346">Stress response</keyword>
<name>K2GWW6_9BACT</name>
<dbReference type="PRINTS" id="PR00773">
    <property type="entry name" value="GRPEPROTEIN"/>
</dbReference>